<protein>
    <submittedName>
        <fullName evidence="3">4-nitrophenylphosphatase</fullName>
        <ecNumber evidence="3">3.1.3.41</ecNumber>
    </submittedName>
</protein>
<feature type="region of interest" description="Disordered" evidence="1">
    <location>
        <begin position="1"/>
        <end position="49"/>
    </location>
</feature>
<dbReference type="InterPro" id="IPR036865">
    <property type="entry name" value="CRAL-TRIO_dom_sf"/>
</dbReference>
<reference evidence="3" key="1">
    <citation type="submission" date="2023-03" db="EMBL/GenBank/DDBJ databases">
        <title>Mating type loci evolution in Malassezia.</title>
        <authorList>
            <person name="Coelho M.A."/>
        </authorList>
    </citation>
    <scope>NUCLEOTIDE SEQUENCE</scope>
    <source>
        <strain evidence="3">CBS 10434</strain>
    </source>
</reference>
<dbReference type="InterPro" id="IPR052578">
    <property type="entry name" value="PI_Transfer_CRAL-TRIO"/>
</dbReference>
<dbReference type="InterPro" id="IPR036273">
    <property type="entry name" value="CRAL/TRIO_N_dom_sf"/>
</dbReference>
<dbReference type="SUPFAM" id="SSF52087">
    <property type="entry name" value="CRAL/TRIO domain"/>
    <property type="match status" value="1"/>
</dbReference>
<dbReference type="Gene3D" id="3.40.525.10">
    <property type="entry name" value="CRAL-TRIO lipid binding domain"/>
    <property type="match status" value="1"/>
</dbReference>
<organism evidence="3 4">
    <name type="scientific">Malassezia caprae</name>
    <dbReference type="NCBI Taxonomy" id="1381934"/>
    <lineage>
        <taxon>Eukaryota</taxon>
        <taxon>Fungi</taxon>
        <taxon>Dikarya</taxon>
        <taxon>Basidiomycota</taxon>
        <taxon>Ustilaginomycotina</taxon>
        <taxon>Malasseziomycetes</taxon>
        <taxon>Malasseziales</taxon>
        <taxon>Malasseziaceae</taxon>
        <taxon>Malassezia</taxon>
    </lineage>
</organism>
<sequence length="312" mass="36091">MSSLFGHKKSSKQEEAVNKGPATHEVILQPPPSSKLLPPKPKHEGDDEKAQQLRALLDEHRAAHPCDHEYEPFEARWMSNEMMYYRVLRSVRGDMKHAKKRILDTLEWRRSYRPEIIPPDEVAPEAETGKHIISGFDKESRPILYLRPGRENTKPSPRQIRYMVWSLERCIGTPQLLTTDLMQPGQESITIVVDFHGASLTTMPSLHTARHVANILQTHYCERLGRAFVVHMPRFISAFFSALSPFLDPVTKDKIRMQDTNMTEFIEPDQLDAQFRGGTYNYQFEFPTYWSSLTQRCGISHDGERKFDTPRT</sequence>
<evidence type="ECO:0000313" key="3">
    <source>
        <dbReference type="EMBL" id="WFD19524.1"/>
    </source>
</evidence>
<dbReference type="PANTHER" id="PTHR45824">
    <property type="entry name" value="GH16843P"/>
    <property type="match status" value="1"/>
</dbReference>
<keyword evidence="4" id="KW-1185">Reference proteome</keyword>
<evidence type="ECO:0000259" key="2">
    <source>
        <dbReference type="PROSITE" id="PS50191"/>
    </source>
</evidence>
<feature type="domain" description="CRAL-TRIO" evidence="2">
    <location>
        <begin position="121"/>
        <end position="283"/>
    </location>
</feature>
<dbReference type="SUPFAM" id="SSF46938">
    <property type="entry name" value="CRAL/TRIO N-terminal domain"/>
    <property type="match status" value="1"/>
</dbReference>
<dbReference type="SMART" id="SM00516">
    <property type="entry name" value="SEC14"/>
    <property type="match status" value="1"/>
</dbReference>
<evidence type="ECO:0000313" key="4">
    <source>
        <dbReference type="Proteomes" id="UP001220961"/>
    </source>
</evidence>
<dbReference type="InterPro" id="IPR001251">
    <property type="entry name" value="CRAL-TRIO_dom"/>
</dbReference>
<dbReference type="Proteomes" id="UP001220961">
    <property type="component" value="Chromosome 3"/>
</dbReference>
<accession>A0AAF0IV79</accession>
<proteinExistence type="predicted"/>
<evidence type="ECO:0000256" key="1">
    <source>
        <dbReference type="SAM" id="MobiDB-lite"/>
    </source>
</evidence>
<keyword evidence="3" id="KW-0378">Hydrolase</keyword>
<dbReference type="Pfam" id="PF00650">
    <property type="entry name" value="CRAL_TRIO"/>
    <property type="match status" value="1"/>
</dbReference>
<feature type="compositionally biased region" description="Basic residues" evidence="1">
    <location>
        <begin position="1"/>
        <end position="10"/>
    </location>
</feature>
<gene>
    <name evidence="3" type="ORF">MCAP1_001756</name>
</gene>
<dbReference type="EC" id="3.1.3.41" evidence="3"/>
<name>A0AAF0IV79_9BASI</name>
<dbReference type="GO" id="GO:0008526">
    <property type="term" value="F:phosphatidylinositol transfer activity"/>
    <property type="evidence" value="ECO:0007669"/>
    <property type="project" value="TreeGrafter"/>
</dbReference>
<dbReference type="AlphaFoldDB" id="A0AAF0IV79"/>
<dbReference type="GO" id="GO:0016787">
    <property type="term" value="F:hydrolase activity"/>
    <property type="evidence" value="ECO:0007669"/>
    <property type="project" value="UniProtKB-KW"/>
</dbReference>
<dbReference type="EMBL" id="CP119910">
    <property type="protein sequence ID" value="WFD19524.1"/>
    <property type="molecule type" value="Genomic_DNA"/>
</dbReference>
<dbReference type="PROSITE" id="PS50191">
    <property type="entry name" value="CRAL_TRIO"/>
    <property type="match status" value="1"/>
</dbReference>
<dbReference type="CDD" id="cd00170">
    <property type="entry name" value="SEC14"/>
    <property type="match status" value="1"/>
</dbReference>
<dbReference type="PANTHER" id="PTHR45824:SF29">
    <property type="entry name" value="GH16843P"/>
    <property type="match status" value="1"/>
</dbReference>